<evidence type="ECO:0000256" key="9">
    <source>
        <dbReference type="SAM" id="SignalP"/>
    </source>
</evidence>
<sequence length="119" mass="12609">MAMAKHSYTCALLLIVLILASEQTLVCKGRNLRLENNIINVVHQMRVQLIEVEGSKDVSKDHQMVSGTIGESIEVHDNASSLVGTEDARPTAPGHSPGVGHALSGQGVDKNLNNGDSIG</sequence>
<comment type="subcellular location">
    <subcellularLocation>
        <location evidence="1">Secreted</location>
        <location evidence="1">Extracellular space</location>
        <location evidence="1">Apoplast</location>
    </subcellularLocation>
</comment>
<dbReference type="GO" id="GO:2000280">
    <property type="term" value="P:regulation of root development"/>
    <property type="evidence" value="ECO:0007669"/>
    <property type="project" value="TreeGrafter"/>
</dbReference>
<evidence type="ECO:0000256" key="2">
    <source>
        <dbReference type="ARBA" id="ARBA00008963"/>
    </source>
</evidence>
<dbReference type="AlphaFoldDB" id="A0A9D5CM96"/>
<reference evidence="10" key="2">
    <citation type="journal article" date="2022" name="Hortic Res">
        <title>The genome of Dioscorea zingiberensis sheds light on the biosynthesis, origin and evolution of the medicinally important diosgenin saponins.</title>
        <authorList>
            <person name="Li Y."/>
            <person name="Tan C."/>
            <person name="Li Z."/>
            <person name="Guo J."/>
            <person name="Li S."/>
            <person name="Chen X."/>
            <person name="Wang C."/>
            <person name="Dai X."/>
            <person name="Yang H."/>
            <person name="Song W."/>
            <person name="Hou L."/>
            <person name="Xu J."/>
            <person name="Tong Z."/>
            <person name="Xu A."/>
            <person name="Yuan X."/>
            <person name="Wang W."/>
            <person name="Yang Q."/>
            <person name="Chen L."/>
            <person name="Sun Z."/>
            <person name="Wang K."/>
            <person name="Pan B."/>
            <person name="Chen J."/>
            <person name="Bao Y."/>
            <person name="Liu F."/>
            <person name="Qi X."/>
            <person name="Gang D.R."/>
            <person name="Wen J."/>
            <person name="Li J."/>
        </authorList>
    </citation>
    <scope>NUCLEOTIDE SEQUENCE</scope>
    <source>
        <strain evidence="10">Dzin_1.0</strain>
    </source>
</reference>
<keyword evidence="3" id="KW-0052">Apoplast</keyword>
<proteinExistence type="inferred from homology"/>
<gene>
    <name evidence="10" type="ORF">J5N97_017931</name>
</gene>
<name>A0A9D5CM96_9LILI</name>
<evidence type="ECO:0000256" key="7">
    <source>
        <dbReference type="ARBA" id="ARBA00023278"/>
    </source>
</evidence>
<dbReference type="GO" id="GO:0048046">
    <property type="term" value="C:apoplast"/>
    <property type="evidence" value="ECO:0007669"/>
    <property type="project" value="UniProtKB-SubCell"/>
</dbReference>
<dbReference type="OrthoDB" id="657520at2759"/>
<evidence type="ECO:0000313" key="10">
    <source>
        <dbReference type="EMBL" id="KAJ0975966.1"/>
    </source>
</evidence>
<feature type="chain" id="PRO_5038985064" evidence="9">
    <location>
        <begin position="21"/>
        <end position="119"/>
    </location>
</feature>
<evidence type="ECO:0000256" key="1">
    <source>
        <dbReference type="ARBA" id="ARBA00004271"/>
    </source>
</evidence>
<feature type="region of interest" description="Disordered" evidence="8">
    <location>
        <begin position="79"/>
        <end position="119"/>
    </location>
</feature>
<dbReference type="EMBL" id="JAGGNH010000004">
    <property type="protein sequence ID" value="KAJ0975966.1"/>
    <property type="molecule type" value="Genomic_DNA"/>
</dbReference>
<evidence type="ECO:0000256" key="4">
    <source>
        <dbReference type="ARBA" id="ARBA00022525"/>
    </source>
</evidence>
<keyword evidence="6 9" id="KW-0732">Signal</keyword>
<dbReference type="GO" id="GO:0006995">
    <property type="term" value="P:cellular response to nitrogen starvation"/>
    <property type="evidence" value="ECO:0007669"/>
    <property type="project" value="UniProtKB-ARBA"/>
</dbReference>
<reference evidence="10" key="1">
    <citation type="submission" date="2021-03" db="EMBL/GenBank/DDBJ databases">
        <authorList>
            <person name="Li Z."/>
            <person name="Yang C."/>
        </authorList>
    </citation>
    <scope>NUCLEOTIDE SEQUENCE</scope>
    <source>
        <strain evidence="10">Dzin_1.0</strain>
        <tissue evidence="10">Leaf</tissue>
    </source>
</reference>
<dbReference type="PANTHER" id="PTHR33348:SF3">
    <property type="entry name" value="PRECURSOR OF CEP1"/>
    <property type="match status" value="1"/>
</dbReference>
<evidence type="ECO:0000256" key="8">
    <source>
        <dbReference type="SAM" id="MobiDB-lite"/>
    </source>
</evidence>
<keyword evidence="4" id="KW-0964">Secreted</keyword>
<dbReference type="InterPro" id="IPR033250">
    <property type="entry name" value="CEP"/>
</dbReference>
<feature type="signal peptide" evidence="9">
    <location>
        <begin position="1"/>
        <end position="20"/>
    </location>
</feature>
<keyword evidence="7" id="KW-0379">Hydroxylation</keyword>
<dbReference type="PANTHER" id="PTHR33348">
    <property type="entry name" value="PRECURSOR OF CEP5"/>
    <property type="match status" value="1"/>
</dbReference>
<dbReference type="Proteomes" id="UP001085076">
    <property type="component" value="Miscellaneous, Linkage group lg04"/>
</dbReference>
<protein>
    <submittedName>
        <fullName evidence="10">Uncharacterized protein</fullName>
    </submittedName>
</protein>
<comment type="caution">
    <text evidence="10">The sequence shown here is derived from an EMBL/GenBank/DDBJ whole genome shotgun (WGS) entry which is preliminary data.</text>
</comment>
<dbReference type="GO" id="GO:1901371">
    <property type="term" value="P:regulation of leaf morphogenesis"/>
    <property type="evidence" value="ECO:0007669"/>
    <property type="project" value="TreeGrafter"/>
</dbReference>
<organism evidence="10 11">
    <name type="scientific">Dioscorea zingiberensis</name>
    <dbReference type="NCBI Taxonomy" id="325984"/>
    <lineage>
        <taxon>Eukaryota</taxon>
        <taxon>Viridiplantae</taxon>
        <taxon>Streptophyta</taxon>
        <taxon>Embryophyta</taxon>
        <taxon>Tracheophyta</taxon>
        <taxon>Spermatophyta</taxon>
        <taxon>Magnoliopsida</taxon>
        <taxon>Liliopsida</taxon>
        <taxon>Dioscoreales</taxon>
        <taxon>Dioscoreaceae</taxon>
        <taxon>Dioscorea</taxon>
    </lineage>
</organism>
<accession>A0A9D5CM96</accession>
<keyword evidence="11" id="KW-1185">Reference proteome</keyword>
<keyword evidence="5" id="KW-0372">Hormone</keyword>
<evidence type="ECO:0000256" key="5">
    <source>
        <dbReference type="ARBA" id="ARBA00022702"/>
    </source>
</evidence>
<dbReference type="GO" id="GO:0005179">
    <property type="term" value="F:hormone activity"/>
    <property type="evidence" value="ECO:0007669"/>
    <property type="project" value="UniProtKB-KW"/>
</dbReference>
<dbReference type="GO" id="GO:0048364">
    <property type="term" value="P:root development"/>
    <property type="evidence" value="ECO:0007669"/>
    <property type="project" value="InterPro"/>
</dbReference>
<comment type="similarity">
    <text evidence="2">Belongs to the C-terminally encoded plant signaling peptide (CEP) family.</text>
</comment>
<evidence type="ECO:0000256" key="6">
    <source>
        <dbReference type="ARBA" id="ARBA00022729"/>
    </source>
</evidence>
<evidence type="ECO:0000313" key="11">
    <source>
        <dbReference type="Proteomes" id="UP001085076"/>
    </source>
</evidence>
<dbReference type="GO" id="GO:1902025">
    <property type="term" value="P:nitrate import"/>
    <property type="evidence" value="ECO:0007669"/>
    <property type="project" value="TreeGrafter"/>
</dbReference>
<evidence type="ECO:0000256" key="3">
    <source>
        <dbReference type="ARBA" id="ARBA00022523"/>
    </source>
</evidence>